<dbReference type="EMBL" id="LOPU01000016">
    <property type="protein sequence ID" value="KTG11028.1"/>
    <property type="molecule type" value="Genomic_DNA"/>
</dbReference>
<accession>A0A0W1RCQ9</accession>
<dbReference type="InterPro" id="IPR055685">
    <property type="entry name" value="DUF7261"/>
</dbReference>
<sequence>MTHAAVIAVALVPMALAYHQLGYHEDVSASAEPTANGENVARTLDRAVHASATRHDGEYSWGDREAAVAAFEETFAGYVDEIESSRVERGVVYRVDENGTAARRWAETECPTGPNREFGPCESFGGVVVQERAGETAVVAVATDVRVTTDRGVRWVTRVRRV</sequence>
<dbReference type="AlphaFoldDB" id="A0A0W1RCQ9"/>
<keyword evidence="2" id="KW-1185">Reference proteome</keyword>
<name>A0A0W1RCQ9_9EURY</name>
<gene>
    <name evidence="1" type="ORF">AUR64_07640</name>
</gene>
<evidence type="ECO:0000313" key="2">
    <source>
        <dbReference type="Proteomes" id="UP000054387"/>
    </source>
</evidence>
<dbReference type="Pfam" id="PF23922">
    <property type="entry name" value="DUF7261"/>
    <property type="match status" value="1"/>
</dbReference>
<comment type="caution">
    <text evidence="1">The sequence shown here is derived from an EMBL/GenBank/DDBJ whole genome shotgun (WGS) entry which is preliminary data.</text>
</comment>
<proteinExistence type="predicted"/>
<reference evidence="1 2" key="1">
    <citation type="submission" date="2015-12" db="EMBL/GenBank/DDBJ databases">
        <title>Haloprofundus marisrubri gen. nov., sp. nov., an extremely halophilic archaeon isolated from the Discovery deep brine-seawater interface in the Red Sea.</title>
        <authorList>
            <person name="Zhang G."/>
            <person name="Stingl U."/>
            <person name="Rashid M."/>
        </authorList>
    </citation>
    <scope>NUCLEOTIDE SEQUENCE [LARGE SCALE GENOMIC DNA]</scope>
    <source>
        <strain evidence="1 2">SB9</strain>
    </source>
</reference>
<organism evidence="1 2">
    <name type="scientific">Haloprofundus marisrubri</name>
    <dbReference type="NCBI Taxonomy" id="1514971"/>
    <lineage>
        <taxon>Archaea</taxon>
        <taxon>Methanobacteriati</taxon>
        <taxon>Methanobacteriota</taxon>
        <taxon>Stenosarchaea group</taxon>
        <taxon>Halobacteria</taxon>
        <taxon>Halobacteriales</taxon>
        <taxon>Haloferacaceae</taxon>
        <taxon>Haloprofundus</taxon>
    </lineage>
</organism>
<protein>
    <submittedName>
        <fullName evidence="1">Uncharacterized protein</fullName>
    </submittedName>
</protein>
<evidence type="ECO:0000313" key="1">
    <source>
        <dbReference type="EMBL" id="KTG11028.1"/>
    </source>
</evidence>
<dbReference type="Proteomes" id="UP000054387">
    <property type="component" value="Unassembled WGS sequence"/>
</dbReference>